<evidence type="ECO:0000313" key="9">
    <source>
        <dbReference type="Proteomes" id="UP000753724"/>
    </source>
</evidence>
<name>A0ABW9XEF7_9SPHN</name>
<comment type="subcellular location">
    <subcellularLocation>
        <location evidence="1">Cell membrane</location>
        <topology evidence="1">Single-pass membrane protein</topology>
    </subcellularLocation>
</comment>
<comment type="caution">
    <text evidence="8">The sequence shown here is derived from an EMBL/GenBank/DDBJ whole genome shotgun (WGS) entry which is preliminary data.</text>
</comment>
<keyword evidence="3 6" id="KW-0812">Transmembrane</keyword>
<dbReference type="InterPro" id="IPR007168">
    <property type="entry name" value="Phageshock_PspC_N"/>
</dbReference>
<gene>
    <name evidence="8" type="ORF">GTZ99_10110</name>
</gene>
<keyword evidence="9" id="KW-1185">Reference proteome</keyword>
<organism evidence="8 9">
    <name type="scientific">Novosphingobium ovatum</name>
    <dbReference type="NCBI Taxonomy" id="1908523"/>
    <lineage>
        <taxon>Bacteria</taxon>
        <taxon>Pseudomonadati</taxon>
        <taxon>Pseudomonadota</taxon>
        <taxon>Alphaproteobacteria</taxon>
        <taxon>Sphingomonadales</taxon>
        <taxon>Sphingomonadaceae</taxon>
        <taxon>Novosphingobium</taxon>
    </lineage>
</organism>
<evidence type="ECO:0000259" key="7">
    <source>
        <dbReference type="Pfam" id="PF04024"/>
    </source>
</evidence>
<dbReference type="Pfam" id="PF04024">
    <property type="entry name" value="PspC"/>
    <property type="match status" value="1"/>
</dbReference>
<dbReference type="PANTHER" id="PTHR33885:SF3">
    <property type="entry name" value="PHAGE SHOCK PROTEIN C"/>
    <property type="match status" value="1"/>
</dbReference>
<feature type="domain" description="Phage shock protein PspC N-terminal" evidence="7">
    <location>
        <begin position="13"/>
        <end position="66"/>
    </location>
</feature>
<evidence type="ECO:0000256" key="1">
    <source>
        <dbReference type="ARBA" id="ARBA00004162"/>
    </source>
</evidence>
<feature type="transmembrane region" description="Helical" evidence="6">
    <location>
        <begin position="38"/>
        <end position="66"/>
    </location>
</feature>
<evidence type="ECO:0000256" key="3">
    <source>
        <dbReference type="ARBA" id="ARBA00022692"/>
    </source>
</evidence>
<dbReference type="RefSeq" id="WP_161718388.1">
    <property type="nucleotide sequence ID" value="NZ_JAAAPO010000003.1"/>
</dbReference>
<keyword evidence="2" id="KW-1003">Cell membrane</keyword>
<accession>A0ABW9XEF7</accession>
<evidence type="ECO:0000256" key="5">
    <source>
        <dbReference type="ARBA" id="ARBA00023136"/>
    </source>
</evidence>
<dbReference type="Proteomes" id="UP000753724">
    <property type="component" value="Unassembled WGS sequence"/>
</dbReference>
<evidence type="ECO:0000256" key="2">
    <source>
        <dbReference type="ARBA" id="ARBA00022475"/>
    </source>
</evidence>
<protein>
    <submittedName>
        <fullName evidence="8">PspC domain-containing protein</fullName>
    </submittedName>
</protein>
<evidence type="ECO:0000256" key="6">
    <source>
        <dbReference type="SAM" id="Phobius"/>
    </source>
</evidence>
<dbReference type="PANTHER" id="PTHR33885">
    <property type="entry name" value="PHAGE SHOCK PROTEIN C"/>
    <property type="match status" value="1"/>
</dbReference>
<evidence type="ECO:0000256" key="4">
    <source>
        <dbReference type="ARBA" id="ARBA00022989"/>
    </source>
</evidence>
<evidence type="ECO:0000313" key="8">
    <source>
        <dbReference type="EMBL" id="NBC36911.1"/>
    </source>
</evidence>
<dbReference type="EMBL" id="JAAAPO010000003">
    <property type="protein sequence ID" value="NBC36911.1"/>
    <property type="molecule type" value="Genomic_DNA"/>
</dbReference>
<reference evidence="9" key="1">
    <citation type="submission" date="2020-01" db="EMBL/GenBank/DDBJ databases">
        <title>Sphingomonas sp. strain CSW-10.</title>
        <authorList>
            <person name="Chen W.-M."/>
        </authorList>
    </citation>
    <scope>NUCLEOTIDE SEQUENCE [LARGE SCALE GENOMIC DNA]</scope>
    <source>
        <strain evidence="9">FSY-8</strain>
    </source>
</reference>
<proteinExistence type="predicted"/>
<keyword evidence="5 6" id="KW-0472">Membrane</keyword>
<sequence>MNTDPYRPGQSGFRLDKTRGKLFGVCAGLARYFNIDVLWVRLAFVLGTVFVFGALAVVYIAIALLAD</sequence>
<dbReference type="InterPro" id="IPR052027">
    <property type="entry name" value="PspC"/>
</dbReference>
<keyword evidence="4 6" id="KW-1133">Transmembrane helix</keyword>